<dbReference type="EMBL" id="CM055092">
    <property type="protein sequence ID" value="KAJ7570297.1"/>
    <property type="molecule type" value="Genomic_DNA"/>
</dbReference>
<name>A0ACC2EUU9_DIPCM</name>
<dbReference type="Proteomes" id="UP001162992">
    <property type="component" value="Chromosome 1"/>
</dbReference>
<reference evidence="2" key="1">
    <citation type="journal article" date="2024" name="Proc. Natl. Acad. Sci. U.S.A.">
        <title>Extraordinary preservation of gene collinearity over three hundred million years revealed in homosporous lycophytes.</title>
        <authorList>
            <person name="Li C."/>
            <person name="Wickell D."/>
            <person name="Kuo L.Y."/>
            <person name="Chen X."/>
            <person name="Nie B."/>
            <person name="Liao X."/>
            <person name="Peng D."/>
            <person name="Ji J."/>
            <person name="Jenkins J."/>
            <person name="Williams M."/>
            <person name="Shu S."/>
            <person name="Plott C."/>
            <person name="Barry K."/>
            <person name="Rajasekar S."/>
            <person name="Grimwood J."/>
            <person name="Han X."/>
            <person name="Sun S."/>
            <person name="Hou Z."/>
            <person name="He W."/>
            <person name="Dai G."/>
            <person name="Sun C."/>
            <person name="Schmutz J."/>
            <person name="Leebens-Mack J.H."/>
            <person name="Li F.W."/>
            <person name="Wang L."/>
        </authorList>
    </citation>
    <scope>NUCLEOTIDE SEQUENCE [LARGE SCALE GENOMIC DNA]</scope>
    <source>
        <strain evidence="2">cv. PW_Plant_1</strain>
    </source>
</reference>
<comment type="caution">
    <text evidence="1">The sequence shown here is derived from an EMBL/GenBank/DDBJ whole genome shotgun (WGS) entry which is preliminary data.</text>
</comment>
<evidence type="ECO:0000313" key="1">
    <source>
        <dbReference type="EMBL" id="KAJ7570297.1"/>
    </source>
</evidence>
<protein>
    <submittedName>
        <fullName evidence="1">Uncharacterized protein</fullName>
    </submittedName>
</protein>
<keyword evidence="2" id="KW-1185">Reference proteome</keyword>
<gene>
    <name evidence="1" type="ORF">O6H91_01G113800</name>
</gene>
<evidence type="ECO:0000313" key="2">
    <source>
        <dbReference type="Proteomes" id="UP001162992"/>
    </source>
</evidence>
<proteinExistence type="predicted"/>
<organism evidence="1 2">
    <name type="scientific">Diphasiastrum complanatum</name>
    <name type="common">Issler's clubmoss</name>
    <name type="synonym">Lycopodium complanatum</name>
    <dbReference type="NCBI Taxonomy" id="34168"/>
    <lineage>
        <taxon>Eukaryota</taxon>
        <taxon>Viridiplantae</taxon>
        <taxon>Streptophyta</taxon>
        <taxon>Embryophyta</taxon>
        <taxon>Tracheophyta</taxon>
        <taxon>Lycopodiopsida</taxon>
        <taxon>Lycopodiales</taxon>
        <taxon>Lycopodiaceae</taxon>
        <taxon>Lycopodioideae</taxon>
        <taxon>Diphasiastrum</taxon>
    </lineage>
</organism>
<sequence>MFVCFGNISYSYHFLCEVAIARNNIACRMVALSRRLGFMSVRAIRVCSFQSLQQRCLSQLSSPDSVQTLHRAARFYFKAHEKEAATFALRYYLANHKGISLQDATHISEGAPAFIRKLLVSVVGDNASSSLPPSTYIDIRLHVEAYLEKEGIDEVEPFLESIGLNHQKVDEVLPRLTKDFSGEQGLIKSVKVLTDVGISWKKVWNVFKNDTQLLDLTAEELSARIQGLEGLGFEKKDIAGLIQGCPSVLWVNFKDVMKPVMHQLEKLGVKQQIIGYLASLHRGNRVDFNKPNVQKIIETLGRCKLSDAQISEILGLWPQIIIRMSADELASKIEIFKGLKLTDAEIGRIFVRYPEILAASNKSSPSPKIQFLERLGFQRKEIGKLILRDPHIFHNCTENSLHPKIEYFESLGIDRGSLRKVITSFPALTGCSLELNLKPKIQFFESIGLKRESIANMVMKSPSVLALSVEQNLKPRIEFLEGVGVTKENISKTIAKFPAILYLSVEQNLKPKVEYLKRVGYDDKSIAKLICVRPSILGRSVDGNLSEKVRFLVQLGFDMGTAPLARALGYLFSMSLEALESRVHELEGIGLTKEEVRKIVRRAPGVLYLSKKQLIAKVHYLTMIMNYSVKELVKYPVFLDYSLDQRIKPRHRVLVWLKERGFLTKHYSFLNLNMLSNSMFVEKFVSKFPGGEKIYYGECEACSIK</sequence>
<accession>A0ACC2EUU9</accession>